<dbReference type="InterPro" id="IPR012341">
    <property type="entry name" value="6hp_glycosidase-like_sf"/>
</dbReference>
<evidence type="ECO:0000259" key="1">
    <source>
        <dbReference type="Pfam" id="PF00723"/>
    </source>
</evidence>
<evidence type="ECO:0000313" key="3">
    <source>
        <dbReference type="Proteomes" id="UP000264006"/>
    </source>
</evidence>
<dbReference type="SUPFAM" id="SSF48208">
    <property type="entry name" value="Six-hairpin glycosidases"/>
    <property type="match status" value="1"/>
</dbReference>
<dbReference type="InterPro" id="IPR011613">
    <property type="entry name" value="GH15-like"/>
</dbReference>
<dbReference type="GO" id="GO:0005975">
    <property type="term" value="P:carbohydrate metabolic process"/>
    <property type="evidence" value="ECO:0007669"/>
    <property type="project" value="InterPro"/>
</dbReference>
<sequence length="378" mass="42332">MRTTTPALRHLVETGLIDKGLIETSLRVIADGQAPSGAFVASPTFATYDYSWFRDGAFIADAMSRHGRHLEAEAFHRWCAGIVTDRRDRIADLVARARRGDLPAPEDHLRTRYTVEGREADGFWENFQLDGYGTWLWALREHHRRTGRPLEVPVSVIDSLVEYLATFADEPSYDWWEEHLEHRHVSTMVCIWAGLDAMASWEDVPPDVRERAAAAAADIRERVEADGVVDGLLVKWLGSTAVDASLVACIVPLGFLDVDHPIALRTIERIEEELAPAGVHRYLDDVYYGGGQWILLAAFLAWYHVRAGNDERVEELLTWIAGTADADGNLPEQVADGMLHPDHLARWEANWGPSASPLLWSHAMLLSVVADLMETPSR</sequence>
<dbReference type="Proteomes" id="UP000264006">
    <property type="component" value="Chromosome"/>
</dbReference>
<proteinExistence type="predicted"/>
<evidence type="ECO:0000313" key="2">
    <source>
        <dbReference type="EMBL" id="AXV07926.1"/>
    </source>
</evidence>
<dbReference type="InterPro" id="IPR008928">
    <property type="entry name" value="6-hairpin_glycosidase_sf"/>
</dbReference>
<dbReference type="EMBL" id="CP031165">
    <property type="protein sequence ID" value="AXV07926.1"/>
    <property type="molecule type" value="Genomic_DNA"/>
</dbReference>
<dbReference type="KEGG" id="euz:DVS28_a3251"/>
<dbReference type="Pfam" id="PF00723">
    <property type="entry name" value="Glyco_hydro_15"/>
    <property type="match status" value="1"/>
</dbReference>
<name>A0A346Y0C9_9ACTN</name>
<dbReference type="Gene3D" id="1.50.10.10">
    <property type="match status" value="1"/>
</dbReference>
<dbReference type="GO" id="GO:0004553">
    <property type="term" value="F:hydrolase activity, hydrolyzing O-glycosyl compounds"/>
    <property type="evidence" value="ECO:0007669"/>
    <property type="project" value="UniProtKB-ARBA"/>
</dbReference>
<accession>A0A346Y0C9</accession>
<reference evidence="2 3" key="1">
    <citation type="submission" date="2018-09" db="EMBL/GenBank/DDBJ databases">
        <title>Complete genome sequence of Euzebya sp. DY32-46 isolated from seawater of Pacific Ocean.</title>
        <authorList>
            <person name="Xu L."/>
            <person name="Wu Y.-H."/>
            <person name="Xu X.-W."/>
        </authorList>
    </citation>
    <scope>NUCLEOTIDE SEQUENCE [LARGE SCALE GENOMIC DNA]</scope>
    <source>
        <strain evidence="2 3">DY32-46</strain>
    </source>
</reference>
<feature type="domain" description="GH15-like" evidence="1">
    <location>
        <begin position="28"/>
        <end position="298"/>
    </location>
</feature>
<dbReference type="PANTHER" id="PTHR31616">
    <property type="entry name" value="TREHALASE"/>
    <property type="match status" value="1"/>
</dbReference>
<dbReference type="AlphaFoldDB" id="A0A346Y0C9"/>
<keyword evidence="3" id="KW-1185">Reference proteome</keyword>
<protein>
    <submittedName>
        <fullName evidence="2">Glucoamylase</fullName>
    </submittedName>
</protein>
<gene>
    <name evidence="2" type="ORF">DVS28_a3251</name>
</gene>
<dbReference type="PANTHER" id="PTHR31616:SF0">
    <property type="entry name" value="GLUCAN 1,4-ALPHA-GLUCOSIDASE"/>
    <property type="match status" value="1"/>
</dbReference>
<organism evidence="2 3">
    <name type="scientific">Euzebya pacifica</name>
    <dbReference type="NCBI Taxonomy" id="1608957"/>
    <lineage>
        <taxon>Bacteria</taxon>
        <taxon>Bacillati</taxon>
        <taxon>Actinomycetota</taxon>
        <taxon>Nitriliruptoria</taxon>
        <taxon>Euzebyales</taxon>
    </lineage>
</organism>